<accession>A0A1H2EN17</accession>
<dbReference type="HAMAP" id="MF_01114">
    <property type="entry name" value="RecX"/>
    <property type="match status" value="1"/>
</dbReference>
<dbReference type="InterPro" id="IPR003783">
    <property type="entry name" value="Regulatory_RecX"/>
</dbReference>
<evidence type="ECO:0000313" key="8">
    <source>
        <dbReference type="EMBL" id="SDT96343.1"/>
    </source>
</evidence>
<dbReference type="InterPro" id="IPR036388">
    <property type="entry name" value="WH-like_DNA-bd_sf"/>
</dbReference>
<feature type="domain" description="RecX second three-helical" evidence="6">
    <location>
        <begin position="59"/>
        <end position="99"/>
    </location>
</feature>
<reference evidence="9" key="1">
    <citation type="submission" date="2016-10" db="EMBL/GenBank/DDBJ databases">
        <authorList>
            <person name="Varghese N."/>
            <person name="Submissions S."/>
        </authorList>
    </citation>
    <scope>NUCLEOTIDE SEQUENCE [LARGE SCALE GENOMIC DNA]</scope>
    <source>
        <strain evidence="9">CECT 8338</strain>
    </source>
</reference>
<dbReference type="Pfam" id="PF21981">
    <property type="entry name" value="RecX_HTH3"/>
    <property type="match status" value="1"/>
</dbReference>
<dbReference type="OrthoDB" id="7066780at2"/>
<dbReference type="GO" id="GO:0006282">
    <property type="term" value="P:regulation of DNA repair"/>
    <property type="evidence" value="ECO:0007669"/>
    <property type="project" value="UniProtKB-UniRule"/>
</dbReference>
<dbReference type="AlphaFoldDB" id="A0A1H2EN17"/>
<keyword evidence="4 5" id="KW-0963">Cytoplasm</keyword>
<evidence type="ECO:0000256" key="5">
    <source>
        <dbReference type="HAMAP-Rule" id="MF_01114"/>
    </source>
</evidence>
<dbReference type="InterPro" id="IPR053924">
    <property type="entry name" value="RecX_HTH_2nd"/>
</dbReference>
<evidence type="ECO:0000313" key="9">
    <source>
        <dbReference type="Proteomes" id="UP000243924"/>
    </source>
</evidence>
<dbReference type="PANTHER" id="PTHR33602">
    <property type="entry name" value="REGULATORY PROTEIN RECX FAMILY PROTEIN"/>
    <property type="match status" value="1"/>
</dbReference>
<evidence type="ECO:0000259" key="6">
    <source>
        <dbReference type="Pfam" id="PF02631"/>
    </source>
</evidence>
<dbReference type="RefSeq" id="WP_157719079.1">
    <property type="nucleotide sequence ID" value="NZ_LT629787.1"/>
</dbReference>
<feature type="domain" description="RecX third three-helical" evidence="7">
    <location>
        <begin position="109"/>
        <end position="143"/>
    </location>
</feature>
<dbReference type="STRING" id="1434072.SAMN05216210_0871"/>
<keyword evidence="9" id="KW-1185">Reference proteome</keyword>
<dbReference type="Gene3D" id="1.10.10.10">
    <property type="entry name" value="Winged helix-like DNA-binding domain superfamily/Winged helix DNA-binding domain"/>
    <property type="match status" value="3"/>
</dbReference>
<dbReference type="Pfam" id="PF02631">
    <property type="entry name" value="RecX_HTH2"/>
    <property type="match status" value="1"/>
</dbReference>
<gene>
    <name evidence="5" type="primary">recX</name>
    <name evidence="8" type="ORF">SAMN05216210_0871</name>
</gene>
<evidence type="ECO:0000256" key="3">
    <source>
        <dbReference type="ARBA" id="ARBA00018111"/>
    </source>
</evidence>
<evidence type="ECO:0000259" key="7">
    <source>
        <dbReference type="Pfam" id="PF21981"/>
    </source>
</evidence>
<protein>
    <recommendedName>
        <fullName evidence="3 5">Regulatory protein RecX</fullName>
    </recommendedName>
</protein>
<dbReference type="Proteomes" id="UP000243924">
    <property type="component" value="Chromosome I"/>
</dbReference>
<comment type="subcellular location">
    <subcellularLocation>
        <location evidence="1 5">Cytoplasm</location>
    </subcellularLocation>
</comment>
<dbReference type="InterPro" id="IPR053925">
    <property type="entry name" value="RecX_HTH_3rd"/>
</dbReference>
<organism evidence="8 9">
    <name type="scientific">Halopseudomonas salegens</name>
    <dbReference type="NCBI Taxonomy" id="1434072"/>
    <lineage>
        <taxon>Bacteria</taxon>
        <taxon>Pseudomonadati</taxon>
        <taxon>Pseudomonadota</taxon>
        <taxon>Gammaproteobacteria</taxon>
        <taxon>Pseudomonadales</taxon>
        <taxon>Pseudomonadaceae</taxon>
        <taxon>Halopseudomonas</taxon>
    </lineage>
</organism>
<dbReference type="GO" id="GO:0005737">
    <property type="term" value="C:cytoplasm"/>
    <property type="evidence" value="ECO:0007669"/>
    <property type="project" value="UniProtKB-SubCell"/>
</dbReference>
<comment type="similarity">
    <text evidence="2 5">Belongs to the RecX family.</text>
</comment>
<evidence type="ECO:0000256" key="4">
    <source>
        <dbReference type="ARBA" id="ARBA00022490"/>
    </source>
</evidence>
<dbReference type="EMBL" id="LT629787">
    <property type="protein sequence ID" value="SDT96343.1"/>
    <property type="molecule type" value="Genomic_DNA"/>
</dbReference>
<dbReference type="PANTHER" id="PTHR33602:SF1">
    <property type="entry name" value="REGULATORY PROTEIN RECX FAMILY PROTEIN"/>
    <property type="match status" value="1"/>
</dbReference>
<evidence type="ECO:0000256" key="1">
    <source>
        <dbReference type="ARBA" id="ARBA00004496"/>
    </source>
</evidence>
<name>A0A1H2EN17_9GAMM</name>
<sequence>MFRRSQLETPQAIRRSAMDLLARREHSYTELLRKLTLRGATADAAEIELDKLQDEGLLSDARFCEAYVYARSQRGMGPLRLREELRQKGVASSLIEQVLDEPHWDWPAKAAQAFAKRFPDGVAAERKEKARQQRFMQYRGFTWQDLTVDDHD</sequence>
<evidence type="ECO:0000256" key="2">
    <source>
        <dbReference type="ARBA" id="ARBA00009695"/>
    </source>
</evidence>
<proteinExistence type="inferred from homology"/>
<comment type="function">
    <text evidence="5">Modulates RecA activity.</text>
</comment>